<protein>
    <submittedName>
        <fullName evidence="1">Uncharacterized protein</fullName>
    </submittedName>
</protein>
<comment type="caution">
    <text evidence="1">The sequence shown here is derived from an EMBL/GenBank/DDBJ whole genome shotgun (WGS) entry which is preliminary data.</text>
</comment>
<accession>A0A7Y9X976</accession>
<dbReference type="Proteomes" id="UP000584931">
    <property type="component" value="Unassembled WGS sequence"/>
</dbReference>
<evidence type="ECO:0000313" key="2">
    <source>
        <dbReference type="Proteomes" id="UP000584931"/>
    </source>
</evidence>
<dbReference type="RefSeq" id="WP_179809406.1">
    <property type="nucleotide sequence ID" value="NZ_JACCHL010000001.1"/>
</dbReference>
<evidence type="ECO:0000313" key="1">
    <source>
        <dbReference type="EMBL" id="NYH51546.1"/>
    </source>
</evidence>
<dbReference type="AlphaFoldDB" id="A0A7Y9X976"/>
<gene>
    <name evidence="1" type="ORF">HNR06_001135</name>
</gene>
<organism evidence="1 2">
    <name type="scientific">Nocardiopsis sinuspersici</name>
    <dbReference type="NCBI Taxonomy" id="501010"/>
    <lineage>
        <taxon>Bacteria</taxon>
        <taxon>Bacillati</taxon>
        <taxon>Actinomycetota</taxon>
        <taxon>Actinomycetes</taxon>
        <taxon>Streptosporangiales</taxon>
        <taxon>Nocardiopsidaceae</taxon>
        <taxon>Nocardiopsis</taxon>
    </lineage>
</organism>
<sequence>MKPTALMRRWIEEHPALWEQGPIPDPGRLDLLSQVMHRVVREELEDAGLRGG</sequence>
<proteinExistence type="predicted"/>
<name>A0A7Y9X976_9ACTN</name>
<dbReference type="EMBL" id="JACCHL010000001">
    <property type="protein sequence ID" value="NYH51546.1"/>
    <property type="molecule type" value="Genomic_DNA"/>
</dbReference>
<reference evidence="1 2" key="1">
    <citation type="submission" date="2020-07" db="EMBL/GenBank/DDBJ databases">
        <title>Sequencing the genomes of 1000 actinobacteria strains.</title>
        <authorList>
            <person name="Klenk H.-P."/>
        </authorList>
    </citation>
    <scope>NUCLEOTIDE SEQUENCE [LARGE SCALE GENOMIC DNA]</scope>
    <source>
        <strain evidence="1 2">DSM 45278</strain>
    </source>
</reference>